<evidence type="ECO:0000256" key="2">
    <source>
        <dbReference type="ARBA" id="ARBA00023125"/>
    </source>
</evidence>
<evidence type="ECO:0000259" key="4">
    <source>
        <dbReference type="PROSITE" id="PS50949"/>
    </source>
</evidence>
<evidence type="ECO:0000313" key="5">
    <source>
        <dbReference type="EMBL" id="QDS99067.1"/>
    </source>
</evidence>
<feature type="domain" description="HTH gntR-type" evidence="4">
    <location>
        <begin position="9"/>
        <end position="76"/>
    </location>
</feature>
<dbReference type="InterPro" id="IPR008920">
    <property type="entry name" value="TF_FadR/GntR_C"/>
</dbReference>
<dbReference type="Proteomes" id="UP000319852">
    <property type="component" value="Chromosome"/>
</dbReference>
<dbReference type="SMART" id="SM00895">
    <property type="entry name" value="FCD"/>
    <property type="match status" value="1"/>
</dbReference>
<dbReference type="Pfam" id="PF07729">
    <property type="entry name" value="FCD"/>
    <property type="match status" value="1"/>
</dbReference>
<organism evidence="5 6">
    <name type="scientific">Adhaeretor mobilis</name>
    <dbReference type="NCBI Taxonomy" id="1930276"/>
    <lineage>
        <taxon>Bacteria</taxon>
        <taxon>Pseudomonadati</taxon>
        <taxon>Planctomycetota</taxon>
        <taxon>Planctomycetia</taxon>
        <taxon>Pirellulales</taxon>
        <taxon>Lacipirellulaceae</taxon>
        <taxon>Adhaeretor</taxon>
    </lineage>
</organism>
<proteinExistence type="predicted"/>
<keyword evidence="2" id="KW-0238">DNA-binding</keyword>
<dbReference type="GO" id="GO:0003700">
    <property type="term" value="F:DNA-binding transcription factor activity"/>
    <property type="evidence" value="ECO:0007669"/>
    <property type="project" value="InterPro"/>
</dbReference>
<dbReference type="KEGG" id="amob:HG15A2_23570"/>
<reference evidence="5 6" key="1">
    <citation type="submission" date="2019-02" db="EMBL/GenBank/DDBJ databases">
        <title>Deep-cultivation of Planctomycetes and their phenomic and genomic characterization uncovers novel biology.</title>
        <authorList>
            <person name="Wiegand S."/>
            <person name="Jogler M."/>
            <person name="Boedeker C."/>
            <person name="Pinto D."/>
            <person name="Vollmers J."/>
            <person name="Rivas-Marin E."/>
            <person name="Kohn T."/>
            <person name="Peeters S.H."/>
            <person name="Heuer A."/>
            <person name="Rast P."/>
            <person name="Oberbeckmann S."/>
            <person name="Bunk B."/>
            <person name="Jeske O."/>
            <person name="Meyerdierks A."/>
            <person name="Storesund J.E."/>
            <person name="Kallscheuer N."/>
            <person name="Luecker S."/>
            <person name="Lage O.M."/>
            <person name="Pohl T."/>
            <person name="Merkel B.J."/>
            <person name="Hornburger P."/>
            <person name="Mueller R.-W."/>
            <person name="Bruemmer F."/>
            <person name="Labrenz M."/>
            <person name="Spormann A.M."/>
            <person name="Op den Camp H."/>
            <person name="Overmann J."/>
            <person name="Amann R."/>
            <person name="Jetten M.S.M."/>
            <person name="Mascher T."/>
            <person name="Medema M.H."/>
            <person name="Devos D.P."/>
            <person name="Kaster A.-K."/>
            <person name="Ovreas L."/>
            <person name="Rohde M."/>
            <person name="Galperin M.Y."/>
            <person name="Jogler C."/>
        </authorList>
    </citation>
    <scope>NUCLEOTIDE SEQUENCE [LARGE SCALE GENOMIC DNA]</scope>
    <source>
        <strain evidence="5 6">HG15A2</strain>
    </source>
</reference>
<sequence>MRLEDSVSETLKQRAYSYLFQKLCNGELRPGDRLSGRSVAKEIGVSPIPVRDAIGQLNTEGFFETRHGGGTFVPEPSYEDLMDIYDQREALECHAVMRIAESPEAQVLEALDKCGTELTALLDALIENQTSKNRTSILAQWSRVDAEFHDTIMRAAGNRRSLETVLHLRVRTRIYGLQIHHESIDSLRHTCGLHETILERIRNKDAEGARLAMMEHIRSACRLLIEAHYRKQGKLNVSVRKVSVNTDAN</sequence>
<dbReference type="Pfam" id="PF00392">
    <property type="entry name" value="GntR"/>
    <property type="match status" value="1"/>
</dbReference>
<dbReference type="AlphaFoldDB" id="A0A517MW89"/>
<evidence type="ECO:0000313" key="6">
    <source>
        <dbReference type="Proteomes" id="UP000319852"/>
    </source>
</evidence>
<dbReference type="PROSITE" id="PS50949">
    <property type="entry name" value="HTH_GNTR"/>
    <property type="match status" value="1"/>
</dbReference>
<keyword evidence="3" id="KW-0804">Transcription</keyword>
<dbReference type="EMBL" id="CP036263">
    <property type="protein sequence ID" value="QDS99067.1"/>
    <property type="molecule type" value="Genomic_DNA"/>
</dbReference>
<dbReference type="InterPro" id="IPR011711">
    <property type="entry name" value="GntR_C"/>
</dbReference>
<keyword evidence="1" id="KW-0805">Transcription regulation</keyword>
<dbReference type="CDD" id="cd07377">
    <property type="entry name" value="WHTH_GntR"/>
    <property type="match status" value="1"/>
</dbReference>
<dbReference type="InterPro" id="IPR036388">
    <property type="entry name" value="WH-like_DNA-bd_sf"/>
</dbReference>
<keyword evidence="6" id="KW-1185">Reference proteome</keyword>
<gene>
    <name evidence="5" type="primary">mcbR</name>
    <name evidence="5" type="ORF">HG15A2_23570</name>
</gene>
<protein>
    <submittedName>
        <fullName evidence="5">HTH-type transcriptional regulator McbR</fullName>
    </submittedName>
</protein>
<evidence type="ECO:0000256" key="3">
    <source>
        <dbReference type="ARBA" id="ARBA00023163"/>
    </source>
</evidence>
<dbReference type="SUPFAM" id="SSF46785">
    <property type="entry name" value="Winged helix' DNA-binding domain"/>
    <property type="match status" value="1"/>
</dbReference>
<dbReference type="GO" id="GO:0003677">
    <property type="term" value="F:DNA binding"/>
    <property type="evidence" value="ECO:0007669"/>
    <property type="project" value="UniProtKB-KW"/>
</dbReference>
<dbReference type="InterPro" id="IPR036390">
    <property type="entry name" value="WH_DNA-bd_sf"/>
</dbReference>
<dbReference type="PANTHER" id="PTHR43537">
    <property type="entry name" value="TRANSCRIPTIONAL REGULATOR, GNTR FAMILY"/>
    <property type="match status" value="1"/>
</dbReference>
<dbReference type="SUPFAM" id="SSF48008">
    <property type="entry name" value="GntR ligand-binding domain-like"/>
    <property type="match status" value="1"/>
</dbReference>
<dbReference type="PANTHER" id="PTHR43537:SF5">
    <property type="entry name" value="UXU OPERON TRANSCRIPTIONAL REGULATOR"/>
    <property type="match status" value="1"/>
</dbReference>
<evidence type="ECO:0000256" key="1">
    <source>
        <dbReference type="ARBA" id="ARBA00023015"/>
    </source>
</evidence>
<name>A0A517MW89_9BACT</name>
<dbReference type="Gene3D" id="1.20.120.530">
    <property type="entry name" value="GntR ligand-binding domain-like"/>
    <property type="match status" value="1"/>
</dbReference>
<dbReference type="InterPro" id="IPR000524">
    <property type="entry name" value="Tscrpt_reg_HTH_GntR"/>
</dbReference>
<dbReference type="SMART" id="SM00345">
    <property type="entry name" value="HTH_GNTR"/>
    <property type="match status" value="1"/>
</dbReference>
<dbReference type="OrthoDB" id="114741at2"/>
<dbReference type="Gene3D" id="1.10.10.10">
    <property type="entry name" value="Winged helix-like DNA-binding domain superfamily/Winged helix DNA-binding domain"/>
    <property type="match status" value="1"/>
</dbReference>
<accession>A0A517MW89</accession>